<dbReference type="GO" id="GO:0003723">
    <property type="term" value="F:RNA binding"/>
    <property type="evidence" value="ECO:0007669"/>
    <property type="project" value="InterPro"/>
</dbReference>
<reference evidence="4" key="1">
    <citation type="submission" date="2022-01" db="EMBL/GenBank/DDBJ databases">
        <authorList>
            <person name="King R."/>
        </authorList>
    </citation>
    <scope>NUCLEOTIDE SEQUENCE</scope>
</reference>
<dbReference type="PANTHER" id="PTHR43191">
    <property type="entry name" value="RRNA METHYLTRANSFERASE 3"/>
    <property type="match status" value="1"/>
</dbReference>
<dbReference type="GO" id="GO:0006396">
    <property type="term" value="P:RNA processing"/>
    <property type="evidence" value="ECO:0007669"/>
    <property type="project" value="InterPro"/>
</dbReference>
<sequence>MLNKFIFNSSITRAIANCAYNFNKAQLASSPEINDVDSGIQFKKLKLNDRDLSETILTIKSKKRKQRDQKIIIEGNVLIKEALKAHLKPDKFIFSDIRKLNDFYKDIAKIVGNNVVKSIENLKVPQTDLTFYSALTTCPGLIAIFDKPQLIPKKSNALPITVISDGCKEPNNIGAIIRVCNSLPVSELLLPKGNVDIWDTKSIRGSSGSVFHLPTQTQLSWEEMDQKIGSDDLVLIADNNLSRYKSENVLDYDKIPDELITNKGQFCVIVGGESQGISKEALSFAKTRDWKVVNIPIESTANSLNISNALAIILFELRRKFNLLL</sequence>
<dbReference type="Gene3D" id="3.40.1280.10">
    <property type="match status" value="1"/>
</dbReference>
<dbReference type="PANTHER" id="PTHR43191:SF2">
    <property type="entry name" value="RRNA METHYLTRANSFERASE 3, MITOCHONDRIAL"/>
    <property type="match status" value="1"/>
</dbReference>
<evidence type="ECO:0000313" key="5">
    <source>
        <dbReference type="Proteomes" id="UP001153620"/>
    </source>
</evidence>
<evidence type="ECO:0000256" key="1">
    <source>
        <dbReference type="ARBA" id="ARBA00022603"/>
    </source>
</evidence>
<keyword evidence="1" id="KW-0489">Methyltransferase</keyword>
<reference evidence="4" key="2">
    <citation type="submission" date="2022-10" db="EMBL/GenBank/DDBJ databases">
        <authorList>
            <consortium name="ENA_rothamsted_submissions"/>
            <consortium name="culmorum"/>
            <person name="King R."/>
        </authorList>
    </citation>
    <scope>NUCLEOTIDE SEQUENCE</scope>
</reference>
<dbReference type="InterPro" id="IPR051259">
    <property type="entry name" value="rRNA_Methyltransferase"/>
</dbReference>
<dbReference type="SUPFAM" id="SSF75217">
    <property type="entry name" value="alpha/beta knot"/>
    <property type="match status" value="1"/>
</dbReference>
<dbReference type="InterPro" id="IPR029064">
    <property type="entry name" value="Ribosomal_eL30-like_sf"/>
</dbReference>
<organism evidence="4 5">
    <name type="scientific">Chironomus riparius</name>
    <dbReference type="NCBI Taxonomy" id="315576"/>
    <lineage>
        <taxon>Eukaryota</taxon>
        <taxon>Metazoa</taxon>
        <taxon>Ecdysozoa</taxon>
        <taxon>Arthropoda</taxon>
        <taxon>Hexapoda</taxon>
        <taxon>Insecta</taxon>
        <taxon>Pterygota</taxon>
        <taxon>Neoptera</taxon>
        <taxon>Endopterygota</taxon>
        <taxon>Diptera</taxon>
        <taxon>Nematocera</taxon>
        <taxon>Chironomoidea</taxon>
        <taxon>Chironomidae</taxon>
        <taxon>Chironominae</taxon>
        <taxon>Chironomus</taxon>
    </lineage>
</organism>
<evidence type="ECO:0000259" key="3">
    <source>
        <dbReference type="Pfam" id="PF00588"/>
    </source>
</evidence>
<dbReference type="Pfam" id="PF00588">
    <property type="entry name" value="SpoU_methylase"/>
    <property type="match status" value="1"/>
</dbReference>
<evidence type="ECO:0000256" key="2">
    <source>
        <dbReference type="ARBA" id="ARBA00022679"/>
    </source>
</evidence>
<name>A0A9N9RJ46_9DIPT</name>
<proteinExistence type="predicted"/>
<gene>
    <name evidence="4" type="ORF">CHIRRI_LOCUS776</name>
</gene>
<keyword evidence="2" id="KW-0808">Transferase</keyword>
<dbReference type="EMBL" id="OU895877">
    <property type="protein sequence ID" value="CAG9797787.1"/>
    <property type="molecule type" value="Genomic_DNA"/>
</dbReference>
<evidence type="ECO:0000313" key="4">
    <source>
        <dbReference type="EMBL" id="CAG9797787.1"/>
    </source>
</evidence>
<protein>
    <recommendedName>
        <fullName evidence="3">tRNA/rRNA methyltransferase SpoU type domain-containing protein</fullName>
    </recommendedName>
</protein>
<dbReference type="OrthoDB" id="270651at2759"/>
<dbReference type="Gene3D" id="3.30.1330.30">
    <property type="match status" value="1"/>
</dbReference>
<keyword evidence="5" id="KW-1185">Reference proteome</keyword>
<dbReference type="AlphaFoldDB" id="A0A9N9RJ46"/>
<dbReference type="SUPFAM" id="SSF55315">
    <property type="entry name" value="L30e-like"/>
    <property type="match status" value="1"/>
</dbReference>
<accession>A0A9N9RJ46</accession>
<dbReference type="Proteomes" id="UP001153620">
    <property type="component" value="Chromosome 1"/>
</dbReference>
<dbReference type="GO" id="GO:0008173">
    <property type="term" value="F:RNA methyltransferase activity"/>
    <property type="evidence" value="ECO:0007669"/>
    <property type="project" value="InterPro"/>
</dbReference>
<feature type="domain" description="tRNA/rRNA methyltransferase SpoU type" evidence="3">
    <location>
        <begin position="160"/>
        <end position="315"/>
    </location>
</feature>
<dbReference type="GO" id="GO:0032259">
    <property type="term" value="P:methylation"/>
    <property type="evidence" value="ECO:0007669"/>
    <property type="project" value="UniProtKB-KW"/>
</dbReference>
<dbReference type="InterPro" id="IPR029026">
    <property type="entry name" value="tRNA_m1G_MTases_N"/>
</dbReference>
<dbReference type="InterPro" id="IPR001537">
    <property type="entry name" value="SpoU_MeTrfase"/>
</dbReference>
<dbReference type="InterPro" id="IPR029028">
    <property type="entry name" value="Alpha/beta_knot_MTases"/>
</dbReference>